<dbReference type="InterPro" id="IPR011051">
    <property type="entry name" value="RmlC_Cupin_sf"/>
</dbReference>
<dbReference type="InterPro" id="IPR014710">
    <property type="entry name" value="RmlC-like_jellyroll"/>
</dbReference>
<dbReference type="PANTHER" id="PTHR37694:SF1">
    <property type="entry name" value="SLR8022 PROTEIN"/>
    <property type="match status" value="1"/>
</dbReference>
<evidence type="ECO:0000313" key="2">
    <source>
        <dbReference type="Proteomes" id="UP000199416"/>
    </source>
</evidence>
<reference evidence="2" key="1">
    <citation type="submission" date="2016-10" db="EMBL/GenBank/DDBJ databases">
        <authorList>
            <person name="Varghese N."/>
            <person name="Submissions S."/>
        </authorList>
    </citation>
    <scope>NUCLEOTIDE SEQUENCE [LARGE SCALE GENOMIC DNA]</scope>
    <source>
        <strain evidence="2">DSM 45421</strain>
    </source>
</reference>
<dbReference type="PANTHER" id="PTHR37694">
    <property type="entry name" value="SLR8022 PROTEIN"/>
    <property type="match status" value="1"/>
</dbReference>
<sequence>MQKVSLDALARQLLLTAGACDSGRAADTVHGGHEKTLRQTVVALSAGNALAEHENPGEATLLVVRGRVRLDTAQASWEGRDGDLIVIPQARHGLYALSDAVVLLTVVKNR</sequence>
<dbReference type="CDD" id="cd02230">
    <property type="entry name" value="cupin_HP0902-like"/>
    <property type="match status" value="1"/>
</dbReference>
<gene>
    <name evidence="1" type="ORF">SAMN05660690_2941</name>
</gene>
<dbReference type="SUPFAM" id="SSF51182">
    <property type="entry name" value="RmlC-like cupins"/>
    <property type="match status" value="1"/>
</dbReference>
<proteinExistence type="predicted"/>
<dbReference type="AlphaFoldDB" id="A0A1G6QIA8"/>
<dbReference type="Gene3D" id="2.60.120.10">
    <property type="entry name" value="Jelly Rolls"/>
    <property type="match status" value="1"/>
</dbReference>
<keyword evidence="2" id="KW-1185">Reference proteome</keyword>
<organism evidence="1 2">
    <name type="scientific">Geodermatophilus telluris</name>
    <dbReference type="NCBI Taxonomy" id="1190417"/>
    <lineage>
        <taxon>Bacteria</taxon>
        <taxon>Bacillati</taxon>
        <taxon>Actinomycetota</taxon>
        <taxon>Actinomycetes</taxon>
        <taxon>Geodermatophilales</taxon>
        <taxon>Geodermatophilaceae</taxon>
        <taxon>Geodermatophilus</taxon>
    </lineage>
</organism>
<dbReference type="EMBL" id="FMZF01000004">
    <property type="protein sequence ID" value="SDC92210.1"/>
    <property type="molecule type" value="Genomic_DNA"/>
</dbReference>
<dbReference type="Proteomes" id="UP000199416">
    <property type="component" value="Unassembled WGS sequence"/>
</dbReference>
<dbReference type="RefSeq" id="WP_091366717.1">
    <property type="nucleotide sequence ID" value="NZ_FMZF01000004.1"/>
</dbReference>
<name>A0A1G6QIA8_9ACTN</name>
<protein>
    <recommendedName>
        <fullName evidence="3">Cupin domain protein</fullName>
    </recommendedName>
</protein>
<accession>A0A1G6QIA8</accession>
<evidence type="ECO:0000313" key="1">
    <source>
        <dbReference type="EMBL" id="SDC92210.1"/>
    </source>
</evidence>
<dbReference type="OrthoDB" id="5190473at2"/>
<evidence type="ECO:0008006" key="3">
    <source>
        <dbReference type="Google" id="ProtNLM"/>
    </source>
</evidence>
<dbReference type="STRING" id="1190417.SAMN05660690_2941"/>